<evidence type="ECO:0000256" key="1">
    <source>
        <dbReference type="ARBA" id="ARBA00022729"/>
    </source>
</evidence>
<comment type="caution">
    <text evidence="2">The sequence shown here is derived from an EMBL/GenBank/DDBJ whole genome shotgun (WGS) entry which is preliminary data.</text>
</comment>
<dbReference type="Gene3D" id="3.40.190.10">
    <property type="entry name" value="Periplasmic binding protein-like II"/>
    <property type="match status" value="2"/>
</dbReference>
<organism evidence="2 3">
    <name type="scientific">Halospeciosus flavus</name>
    <dbReference type="NCBI Taxonomy" id="3032283"/>
    <lineage>
        <taxon>Archaea</taxon>
        <taxon>Methanobacteriati</taxon>
        <taxon>Methanobacteriota</taxon>
        <taxon>Stenosarchaea group</taxon>
        <taxon>Halobacteria</taxon>
        <taxon>Halobacteriales</taxon>
        <taxon>Halobacteriaceae</taxon>
        <taxon>Halospeciosus</taxon>
    </lineage>
</organism>
<name>A0ABD5Z7Z3_9EURY</name>
<accession>A0ABD5Z7Z3</accession>
<dbReference type="NCBIfam" id="TIGR01098">
    <property type="entry name" value="3A0109s03R"/>
    <property type="match status" value="1"/>
</dbReference>
<dbReference type="PANTHER" id="PTHR35841">
    <property type="entry name" value="PHOSPHONATES-BINDING PERIPLASMIC PROTEIN"/>
    <property type="match status" value="1"/>
</dbReference>
<dbReference type="PANTHER" id="PTHR35841:SF1">
    <property type="entry name" value="PHOSPHONATES-BINDING PERIPLASMIC PROTEIN"/>
    <property type="match status" value="1"/>
</dbReference>
<evidence type="ECO:0000313" key="2">
    <source>
        <dbReference type="EMBL" id="MFC7201283.1"/>
    </source>
</evidence>
<dbReference type="InterPro" id="IPR005770">
    <property type="entry name" value="PhnD"/>
</dbReference>
<dbReference type="CDD" id="cd01071">
    <property type="entry name" value="PBP2_PhnD_like"/>
    <property type="match status" value="1"/>
</dbReference>
<reference evidence="2 3" key="1">
    <citation type="journal article" date="2019" name="Int. J. Syst. Evol. Microbiol.">
        <title>The Global Catalogue of Microorganisms (GCM) 10K type strain sequencing project: providing services to taxonomists for standard genome sequencing and annotation.</title>
        <authorList>
            <consortium name="The Broad Institute Genomics Platform"/>
            <consortium name="The Broad Institute Genome Sequencing Center for Infectious Disease"/>
            <person name="Wu L."/>
            <person name="Ma J."/>
        </authorList>
    </citation>
    <scope>NUCLEOTIDE SEQUENCE [LARGE SCALE GENOMIC DNA]</scope>
    <source>
        <strain evidence="2 3">XZGYJ-43</strain>
    </source>
</reference>
<dbReference type="Proteomes" id="UP001596447">
    <property type="component" value="Unassembled WGS sequence"/>
</dbReference>
<proteinExistence type="predicted"/>
<sequence length="317" mass="33968">MVQRRDFLKSAGAVGAIGLSAGCIGNFGSQPYGDGTVTFVMSPSEPQEYMMKQYKPVKQFLAEKTASNVDVKLQYAADYTAVLQALGSGNAEIAETGPFAAALGVKAEKANIALQRYAYGSWDYSSVIVTRKDSGIETLSDLKGKKIAFADMTSASGSLYPLYQLKQAGLDVGKAPRSDEGADFSATWSSHAQAFQAMKNGQADACGVGRFITVKDADENGDGERDYKDFVQEVSRYKGIPRAPVVTSPTLSTEKKEKLVSILDGAPNSMYYGADGKEGTNDDLWFSKMRPADLKTYQPVIDVANDLGISTDLLSSA</sequence>
<gene>
    <name evidence="2" type="primary">phnD</name>
    <name evidence="2" type="ORF">ACFQJ9_18050</name>
</gene>
<evidence type="ECO:0000313" key="3">
    <source>
        <dbReference type="Proteomes" id="UP001596447"/>
    </source>
</evidence>
<keyword evidence="1" id="KW-0732">Signal</keyword>
<dbReference type="PROSITE" id="PS51257">
    <property type="entry name" value="PROKAR_LIPOPROTEIN"/>
    <property type="match status" value="1"/>
</dbReference>
<dbReference type="Pfam" id="PF12974">
    <property type="entry name" value="Phosphonate-bd"/>
    <property type="match status" value="1"/>
</dbReference>
<dbReference type="EMBL" id="JBHTAR010000011">
    <property type="protein sequence ID" value="MFC7201283.1"/>
    <property type="molecule type" value="Genomic_DNA"/>
</dbReference>
<dbReference type="AlphaFoldDB" id="A0ABD5Z7Z3"/>
<keyword evidence="3" id="KW-1185">Reference proteome</keyword>
<dbReference type="SUPFAM" id="SSF53850">
    <property type="entry name" value="Periplasmic binding protein-like II"/>
    <property type="match status" value="1"/>
</dbReference>
<dbReference type="RefSeq" id="WP_279528034.1">
    <property type="nucleotide sequence ID" value="NZ_CP122312.1"/>
</dbReference>
<protein>
    <submittedName>
        <fullName evidence="2">Phosphate/phosphite/phosphonate ABC transporter substrate-binding protein</fullName>
    </submittedName>
</protein>